<organism evidence="1 2">
    <name type="scientific">Apis cerana cerana</name>
    <name type="common">Oriental honeybee</name>
    <dbReference type="NCBI Taxonomy" id="94128"/>
    <lineage>
        <taxon>Eukaryota</taxon>
        <taxon>Metazoa</taxon>
        <taxon>Ecdysozoa</taxon>
        <taxon>Arthropoda</taxon>
        <taxon>Hexapoda</taxon>
        <taxon>Insecta</taxon>
        <taxon>Pterygota</taxon>
        <taxon>Neoptera</taxon>
        <taxon>Endopterygota</taxon>
        <taxon>Hymenoptera</taxon>
        <taxon>Apocrita</taxon>
        <taxon>Aculeata</taxon>
        <taxon>Apoidea</taxon>
        <taxon>Anthophila</taxon>
        <taxon>Apidae</taxon>
        <taxon>Apis</taxon>
    </lineage>
</organism>
<dbReference type="EMBL" id="KZ288375">
    <property type="protein sequence ID" value="PBC26707.1"/>
    <property type="molecule type" value="Genomic_DNA"/>
</dbReference>
<gene>
    <name evidence="1" type="ORF">APICC_04474</name>
</gene>
<evidence type="ECO:0000313" key="1">
    <source>
        <dbReference type="EMBL" id="PBC26707.1"/>
    </source>
</evidence>
<evidence type="ECO:0000313" key="2">
    <source>
        <dbReference type="Proteomes" id="UP000242457"/>
    </source>
</evidence>
<accession>A0A2A3E4P9</accession>
<protein>
    <submittedName>
        <fullName evidence="1">Uncharacterized protein</fullName>
    </submittedName>
</protein>
<proteinExistence type="predicted"/>
<dbReference type="AlphaFoldDB" id="A0A2A3E4P9"/>
<reference evidence="1 2" key="1">
    <citation type="submission" date="2014-07" db="EMBL/GenBank/DDBJ databases">
        <title>Genomic and transcriptomic analysis on Apis cerana provide comprehensive insights into honey bee biology.</title>
        <authorList>
            <person name="Diao Q."/>
            <person name="Sun L."/>
            <person name="Zheng H."/>
            <person name="Zheng H."/>
            <person name="Xu S."/>
            <person name="Wang S."/>
            <person name="Zeng Z."/>
            <person name="Hu F."/>
            <person name="Su S."/>
            <person name="Wu J."/>
        </authorList>
    </citation>
    <scope>NUCLEOTIDE SEQUENCE [LARGE SCALE GENOMIC DNA]</scope>
    <source>
        <tissue evidence="1">Pupae without intestine</tissue>
    </source>
</reference>
<dbReference type="Proteomes" id="UP000242457">
    <property type="component" value="Unassembled WGS sequence"/>
</dbReference>
<name>A0A2A3E4P9_APICC</name>
<keyword evidence="2" id="KW-1185">Reference proteome</keyword>
<sequence length="72" mass="8505">MGWRMLSRQCFHGKHTLASHYTLSDIRGSLLARGTKMLESKLNDFEYCTNVIPELMLLPFTVELYYRLCYKL</sequence>